<dbReference type="Proteomes" id="UP000197277">
    <property type="component" value="Unassembled WGS sequence"/>
</dbReference>
<name>A0A246FHN9_9BACT</name>
<organism evidence="1 2">
    <name type="scientific">Hymenobacter amundsenii</name>
    <dbReference type="NCBI Taxonomy" id="2006685"/>
    <lineage>
        <taxon>Bacteria</taxon>
        <taxon>Pseudomonadati</taxon>
        <taxon>Bacteroidota</taxon>
        <taxon>Cytophagia</taxon>
        <taxon>Cytophagales</taxon>
        <taxon>Hymenobacteraceae</taxon>
        <taxon>Hymenobacter</taxon>
    </lineage>
</organism>
<dbReference type="EMBL" id="NIRR01000034">
    <property type="protein sequence ID" value="OWP62034.1"/>
    <property type="molecule type" value="Genomic_DNA"/>
</dbReference>
<dbReference type="RefSeq" id="WP_088465495.1">
    <property type="nucleotide sequence ID" value="NZ_NIRR01000034.1"/>
</dbReference>
<dbReference type="Gene3D" id="2.60.40.1120">
    <property type="entry name" value="Carboxypeptidase-like, regulatory domain"/>
    <property type="match status" value="1"/>
</dbReference>
<proteinExistence type="predicted"/>
<dbReference type="AlphaFoldDB" id="A0A246FHN9"/>
<gene>
    <name evidence="1" type="ORF">CDA63_16155</name>
</gene>
<sequence length="133" mass="14010">MTTSAFEGFVADPAGSAISGTIIVLTRVPTGTQTDASGKFLLNKLRPIGPYALQMRFVGYTTQTQAGLYPNLGKVARQTFRLVAAATALGEVTVVGNQSDPFSADKNGQAFYLGREAIQSVPTLNRSLGNLTP</sequence>
<evidence type="ECO:0008006" key="3">
    <source>
        <dbReference type="Google" id="ProtNLM"/>
    </source>
</evidence>
<dbReference type="Pfam" id="PF13620">
    <property type="entry name" value="CarboxypepD_reg"/>
    <property type="match status" value="1"/>
</dbReference>
<evidence type="ECO:0000313" key="2">
    <source>
        <dbReference type="Proteomes" id="UP000197277"/>
    </source>
</evidence>
<accession>A0A246FHN9</accession>
<dbReference type="InterPro" id="IPR008969">
    <property type="entry name" value="CarboxyPept-like_regulatory"/>
</dbReference>
<reference evidence="1 2" key="1">
    <citation type="submission" date="2017-06" db="EMBL/GenBank/DDBJ databases">
        <title>Hymenobacter amundsenii sp. nov. isolated from regoliths in Antarctica.</title>
        <authorList>
            <person name="Sedlacek I."/>
            <person name="Kralova S."/>
            <person name="Pantucek R."/>
            <person name="Svec P."/>
            <person name="Holochova P."/>
            <person name="Stankova E."/>
            <person name="Vrbovska V."/>
            <person name="Busse H.-J."/>
        </authorList>
    </citation>
    <scope>NUCLEOTIDE SEQUENCE [LARGE SCALE GENOMIC DNA]</scope>
    <source>
        <strain evidence="1 2">CCM 8682</strain>
    </source>
</reference>
<keyword evidence="2" id="KW-1185">Reference proteome</keyword>
<dbReference type="SUPFAM" id="SSF49464">
    <property type="entry name" value="Carboxypeptidase regulatory domain-like"/>
    <property type="match status" value="1"/>
</dbReference>
<comment type="caution">
    <text evidence="1">The sequence shown here is derived from an EMBL/GenBank/DDBJ whole genome shotgun (WGS) entry which is preliminary data.</text>
</comment>
<evidence type="ECO:0000313" key="1">
    <source>
        <dbReference type="EMBL" id="OWP62034.1"/>
    </source>
</evidence>
<protein>
    <recommendedName>
        <fullName evidence="3">TonB-dependent receptor</fullName>
    </recommendedName>
</protein>
<dbReference type="OrthoDB" id="9812892at2"/>